<protein>
    <submittedName>
        <fullName evidence="2">Homeodomain-like protein</fullName>
    </submittedName>
</protein>
<reference evidence="2 3" key="1">
    <citation type="journal article" date="2018" name="Mol. Plant">
        <title>The genome of Artemisia annua provides insight into the evolution of Asteraceae family and artemisinin biosynthesis.</title>
        <authorList>
            <person name="Shen Q."/>
            <person name="Zhang L."/>
            <person name="Liao Z."/>
            <person name="Wang S."/>
            <person name="Yan T."/>
            <person name="Shi P."/>
            <person name="Liu M."/>
            <person name="Fu X."/>
            <person name="Pan Q."/>
            <person name="Wang Y."/>
            <person name="Lv Z."/>
            <person name="Lu X."/>
            <person name="Zhang F."/>
            <person name="Jiang W."/>
            <person name="Ma Y."/>
            <person name="Chen M."/>
            <person name="Hao X."/>
            <person name="Li L."/>
            <person name="Tang Y."/>
            <person name="Lv G."/>
            <person name="Zhou Y."/>
            <person name="Sun X."/>
            <person name="Brodelius P.E."/>
            <person name="Rose J.K.C."/>
            <person name="Tang K."/>
        </authorList>
    </citation>
    <scope>NUCLEOTIDE SEQUENCE [LARGE SCALE GENOMIC DNA]</scope>
    <source>
        <strain evidence="3">cv. Huhao1</strain>
        <tissue evidence="2">Leaf</tissue>
    </source>
</reference>
<keyword evidence="2" id="KW-0238">DNA-binding</keyword>
<dbReference type="STRING" id="35608.A0A2U1L7D8"/>
<feature type="region of interest" description="Disordered" evidence="1">
    <location>
        <begin position="68"/>
        <end position="140"/>
    </location>
</feature>
<accession>A0A2U1L7D8</accession>
<keyword evidence="3" id="KW-1185">Reference proteome</keyword>
<dbReference type="GO" id="GO:0003677">
    <property type="term" value="F:DNA binding"/>
    <property type="evidence" value="ECO:0007669"/>
    <property type="project" value="UniProtKB-KW"/>
</dbReference>
<evidence type="ECO:0000256" key="1">
    <source>
        <dbReference type="SAM" id="MobiDB-lite"/>
    </source>
</evidence>
<feature type="compositionally biased region" description="Basic residues" evidence="1">
    <location>
        <begin position="68"/>
        <end position="82"/>
    </location>
</feature>
<evidence type="ECO:0000313" key="2">
    <source>
        <dbReference type="EMBL" id="PWA44927.1"/>
    </source>
</evidence>
<name>A0A2U1L7D8_ARTAN</name>
<organism evidence="2 3">
    <name type="scientific">Artemisia annua</name>
    <name type="common">Sweet wormwood</name>
    <dbReference type="NCBI Taxonomy" id="35608"/>
    <lineage>
        <taxon>Eukaryota</taxon>
        <taxon>Viridiplantae</taxon>
        <taxon>Streptophyta</taxon>
        <taxon>Embryophyta</taxon>
        <taxon>Tracheophyta</taxon>
        <taxon>Spermatophyta</taxon>
        <taxon>Magnoliopsida</taxon>
        <taxon>eudicotyledons</taxon>
        <taxon>Gunneridae</taxon>
        <taxon>Pentapetalae</taxon>
        <taxon>asterids</taxon>
        <taxon>campanulids</taxon>
        <taxon>Asterales</taxon>
        <taxon>Asteraceae</taxon>
        <taxon>Asteroideae</taxon>
        <taxon>Anthemideae</taxon>
        <taxon>Artemisiinae</taxon>
        <taxon>Artemisia</taxon>
    </lineage>
</organism>
<feature type="compositionally biased region" description="Polar residues" evidence="1">
    <location>
        <begin position="127"/>
        <end position="140"/>
    </location>
</feature>
<sequence length="140" mass="14874">MASSGSVQVAAVPISSETSAEMAAVGEILRVICSNPILSTSIGLQGSIISMSGEGTEETHKNIGKLLHSKSITKRSIKRKSHGNTQSTPMSKKKVVDYLTNSKRNDFKHKNASHKPAKSMSMVSLEGDQNQAATGSVTKF</sequence>
<comment type="caution">
    <text evidence="2">The sequence shown here is derived from an EMBL/GenBank/DDBJ whole genome shotgun (WGS) entry which is preliminary data.</text>
</comment>
<dbReference type="AlphaFoldDB" id="A0A2U1L7D8"/>
<evidence type="ECO:0000313" key="3">
    <source>
        <dbReference type="Proteomes" id="UP000245207"/>
    </source>
</evidence>
<dbReference type="EMBL" id="PKPP01011030">
    <property type="protein sequence ID" value="PWA44927.1"/>
    <property type="molecule type" value="Genomic_DNA"/>
</dbReference>
<keyword evidence="2" id="KW-0371">Homeobox</keyword>
<dbReference type="Proteomes" id="UP000245207">
    <property type="component" value="Unassembled WGS sequence"/>
</dbReference>
<proteinExistence type="predicted"/>
<gene>
    <name evidence="2" type="ORF">CTI12_AA368280</name>
</gene>